<protein>
    <recommendedName>
        <fullName evidence="4">Plasmid transfer protein</fullName>
    </recommendedName>
</protein>
<dbReference type="KEGG" id="ctak:4412677_02607"/>
<dbReference type="Proteomes" id="UP000215196">
    <property type="component" value="Chromosome 1"/>
</dbReference>
<reference evidence="2 3" key="1">
    <citation type="submission" date="2017-06" db="EMBL/GenBank/DDBJ databases">
        <authorList>
            <consortium name="Pathogen Informatics"/>
        </authorList>
    </citation>
    <scope>NUCLEOTIDE SEQUENCE [LARGE SCALE GENOMIC DNA]</scope>
    <source>
        <strain evidence="2 3">NCTC13490</strain>
    </source>
</reference>
<dbReference type="RefSeq" id="WP_095073868.1">
    <property type="nucleotide sequence ID" value="NZ_LT906465.1"/>
</dbReference>
<feature type="signal peptide" evidence="1">
    <location>
        <begin position="1"/>
        <end position="19"/>
    </location>
</feature>
<evidence type="ECO:0000313" key="2">
    <source>
        <dbReference type="EMBL" id="SNV51124.1"/>
    </source>
</evidence>
<organism evidence="2 3">
    <name type="scientific">Chryseobacterium taklimakanense</name>
    <dbReference type="NCBI Taxonomy" id="536441"/>
    <lineage>
        <taxon>Bacteria</taxon>
        <taxon>Pseudomonadati</taxon>
        <taxon>Bacteroidota</taxon>
        <taxon>Flavobacteriia</taxon>
        <taxon>Flavobacteriales</taxon>
        <taxon>Weeksellaceae</taxon>
        <taxon>Chryseobacterium group</taxon>
        <taxon>Chryseobacterium</taxon>
    </lineage>
</organism>
<evidence type="ECO:0008006" key="4">
    <source>
        <dbReference type="Google" id="ProtNLM"/>
    </source>
</evidence>
<evidence type="ECO:0000256" key="1">
    <source>
        <dbReference type="SAM" id="SignalP"/>
    </source>
</evidence>
<feature type="chain" id="PRO_5013258207" description="Plasmid transfer protein" evidence="1">
    <location>
        <begin position="20"/>
        <end position="223"/>
    </location>
</feature>
<accession>A0A239XYN8</accession>
<gene>
    <name evidence="2" type="ORF">SAMEA4412677_02607</name>
</gene>
<name>A0A239XYN8_9FLAO</name>
<keyword evidence="3" id="KW-1185">Reference proteome</keyword>
<sequence>MKKILLTALFFSGFCLFQAQDTSFIVINDKLLAQLTKNQGVRLASNQAYLDSYEKQRKLYEQANQKMIQVVAIHEFIYDKLSNINSSIRNGKQLVYFYKYLGDILTHSQEMMQLSAQNPEYAILLTKYYNQIIRESVLLKQEMVSDIMNENKDFLMNAYDRDLLIEKMLARARAIDGWILYINIILKTAKNRPYLYQIPVLQDYINLDRILVQDILTKYRNLF</sequence>
<evidence type="ECO:0000313" key="3">
    <source>
        <dbReference type="Proteomes" id="UP000215196"/>
    </source>
</evidence>
<dbReference type="EMBL" id="LT906465">
    <property type="protein sequence ID" value="SNV51124.1"/>
    <property type="molecule type" value="Genomic_DNA"/>
</dbReference>
<dbReference type="AlphaFoldDB" id="A0A239XYN8"/>
<keyword evidence="1" id="KW-0732">Signal</keyword>
<proteinExistence type="predicted"/>